<dbReference type="InterPro" id="IPR036396">
    <property type="entry name" value="Cyt_P450_sf"/>
</dbReference>
<evidence type="ECO:0000313" key="3">
    <source>
        <dbReference type="Proteomes" id="UP000636800"/>
    </source>
</evidence>
<dbReference type="EMBL" id="JADCNL010000005">
    <property type="protein sequence ID" value="KAG0480262.1"/>
    <property type="molecule type" value="Genomic_DNA"/>
</dbReference>
<dbReference type="PANTHER" id="PTHR24281">
    <property type="entry name" value="STEROID 21-HYDROXYLASE-RELATED"/>
    <property type="match status" value="1"/>
</dbReference>
<dbReference type="OrthoDB" id="585877at2759"/>
<dbReference type="Gene3D" id="1.10.630.10">
    <property type="entry name" value="Cytochrome P450"/>
    <property type="match status" value="1"/>
</dbReference>
<dbReference type="GO" id="GO:0004497">
    <property type="term" value="F:monooxygenase activity"/>
    <property type="evidence" value="ECO:0007669"/>
    <property type="project" value="InterPro"/>
</dbReference>
<dbReference type="AlphaFoldDB" id="A0A835UZW4"/>
<evidence type="ECO:0000256" key="1">
    <source>
        <dbReference type="SAM" id="MobiDB-lite"/>
    </source>
</evidence>
<dbReference type="SUPFAM" id="SSF48264">
    <property type="entry name" value="Cytochrome P450"/>
    <property type="match status" value="1"/>
</dbReference>
<feature type="compositionally biased region" description="Basic and acidic residues" evidence="1">
    <location>
        <begin position="73"/>
        <end position="88"/>
    </location>
</feature>
<dbReference type="Proteomes" id="UP000636800">
    <property type="component" value="Chromosome 5"/>
</dbReference>
<keyword evidence="3" id="KW-1185">Reference proteome</keyword>
<dbReference type="GO" id="GO:0016705">
    <property type="term" value="F:oxidoreductase activity, acting on paired donors, with incorporation or reduction of molecular oxygen"/>
    <property type="evidence" value="ECO:0007669"/>
    <property type="project" value="InterPro"/>
</dbReference>
<dbReference type="Pfam" id="PF00067">
    <property type="entry name" value="p450"/>
    <property type="match status" value="1"/>
</dbReference>
<dbReference type="InterPro" id="IPR001128">
    <property type="entry name" value="Cyt_P450"/>
</dbReference>
<comment type="caution">
    <text evidence="2">The sequence shown here is derived from an EMBL/GenBank/DDBJ whole genome shotgun (WGS) entry which is preliminary data.</text>
</comment>
<reference evidence="2 3" key="1">
    <citation type="journal article" date="2020" name="Nat. Food">
        <title>A phased Vanilla planifolia genome enables genetic improvement of flavour and production.</title>
        <authorList>
            <person name="Hasing T."/>
            <person name="Tang H."/>
            <person name="Brym M."/>
            <person name="Khazi F."/>
            <person name="Huang T."/>
            <person name="Chambers A.H."/>
        </authorList>
    </citation>
    <scope>NUCLEOTIDE SEQUENCE [LARGE SCALE GENOMIC DNA]</scope>
    <source>
        <tissue evidence="2">Leaf</tissue>
    </source>
</reference>
<organism evidence="2 3">
    <name type="scientific">Vanilla planifolia</name>
    <name type="common">Vanilla</name>
    <dbReference type="NCBI Taxonomy" id="51239"/>
    <lineage>
        <taxon>Eukaryota</taxon>
        <taxon>Viridiplantae</taxon>
        <taxon>Streptophyta</taxon>
        <taxon>Embryophyta</taxon>
        <taxon>Tracheophyta</taxon>
        <taxon>Spermatophyta</taxon>
        <taxon>Magnoliopsida</taxon>
        <taxon>Liliopsida</taxon>
        <taxon>Asparagales</taxon>
        <taxon>Orchidaceae</taxon>
        <taxon>Vanilloideae</taxon>
        <taxon>Vanilleae</taxon>
        <taxon>Vanilla</taxon>
    </lineage>
</organism>
<dbReference type="GO" id="GO:0020037">
    <property type="term" value="F:heme binding"/>
    <property type="evidence" value="ECO:0007669"/>
    <property type="project" value="InterPro"/>
</dbReference>
<sequence length="214" mass="22697">MQVVAFTAETSVGTSFLALDGLTCSRVEIQAREKRSGNGFFFGFLARSKRHQSCSNGHVLGGYRASSVNDGVGDGRADEEPEGHEQVARRGPWSRRKQGKGGRGGLAEASYVKSVLKETLRLHPPGPLLLPHESSKDTEIGGYHIRQGRGFSSTHGPSRGIRGFGKTLRLSCRRGSKGAKSTSAGVTCSSYPSARGGGCALNVVRHGLPRASTC</sequence>
<evidence type="ECO:0000313" key="2">
    <source>
        <dbReference type="EMBL" id="KAG0480262.1"/>
    </source>
</evidence>
<accession>A0A835UZW4</accession>
<gene>
    <name evidence="2" type="ORF">HPP92_011120</name>
</gene>
<feature type="region of interest" description="Disordered" evidence="1">
    <location>
        <begin position="67"/>
        <end position="106"/>
    </location>
</feature>
<proteinExistence type="predicted"/>
<dbReference type="GO" id="GO:0005506">
    <property type="term" value="F:iron ion binding"/>
    <property type="evidence" value="ECO:0007669"/>
    <property type="project" value="InterPro"/>
</dbReference>
<name>A0A835UZW4_VANPL</name>
<protein>
    <submittedName>
        <fullName evidence="2">Uncharacterized protein</fullName>
    </submittedName>
</protein>